<dbReference type="SUPFAM" id="SSF52058">
    <property type="entry name" value="L domain-like"/>
    <property type="match status" value="1"/>
</dbReference>
<evidence type="ECO:0000256" key="3">
    <source>
        <dbReference type="ARBA" id="ARBA00022737"/>
    </source>
</evidence>
<dbReference type="InterPro" id="IPR001611">
    <property type="entry name" value="Leu-rich_rpt"/>
</dbReference>
<dbReference type="Gene3D" id="3.80.10.10">
    <property type="entry name" value="Ribonuclease Inhibitor"/>
    <property type="match status" value="2"/>
</dbReference>
<dbReference type="PANTHER" id="PTHR24373:SF375">
    <property type="entry name" value="TRANSMEMBRANE PROTEIN, PUTATIVE-RELATED"/>
    <property type="match status" value="1"/>
</dbReference>
<keyword evidence="2" id="KW-0732">Signal</keyword>
<name>A0A3P6UJ16_LITSI</name>
<keyword evidence="1" id="KW-0433">Leucine-rich repeat</keyword>
<dbReference type="SMART" id="SM00409">
    <property type="entry name" value="IG"/>
    <property type="match status" value="1"/>
</dbReference>
<dbReference type="OrthoDB" id="676979at2759"/>
<dbReference type="SUPFAM" id="SSF48726">
    <property type="entry name" value="Immunoglobulin"/>
    <property type="match status" value="1"/>
</dbReference>
<dbReference type="PROSITE" id="PS51450">
    <property type="entry name" value="LRR"/>
    <property type="match status" value="2"/>
</dbReference>
<dbReference type="EMBL" id="UYRX01000279">
    <property type="protein sequence ID" value="VDK79158.1"/>
    <property type="molecule type" value="Genomic_DNA"/>
</dbReference>
<evidence type="ECO:0000313" key="6">
    <source>
        <dbReference type="Proteomes" id="UP000277928"/>
    </source>
</evidence>
<dbReference type="InterPro" id="IPR003591">
    <property type="entry name" value="Leu-rich_rpt_typical-subtyp"/>
</dbReference>
<keyword evidence="3" id="KW-0677">Repeat</keyword>
<dbReference type="InterPro" id="IPR007110">
    <property type="entry name" value="Ig-like_dom"/>
</dbReference>
<proteinExistence type="predicted"/>
<dbReference type="SMART" id="SM00369">
    <property type="entry name" value="LRR_TYP"/>
    <property type="match status" value="6"/>
</dbReference>
<accession>A0A3P6UJ16</accession>
<gene>
    <name evidence="5" type="ORF">NLS_LOCUS4383</name>
</gene>
<evidence type="ECO:0000259" key="4">
    <source>
        <dbReference type="PROSITE" id="PS50835"/>
    </source>
</evidence>
<dbReference type="InterPro" id="IPR036179">
    <property type="entry name" value="Ig-like_dom_sf"/>
</dbReference>
<dbReference type="InterPro" id="IPR032675">
    <property type="entry name" value="LRR_dom_sf"/>
</dbReference>
<dbReference type="PRINTS" id="PR00019">
    <property type="entry name" value="LEURICHRPT"/>
</dbReference>
<dbReference type="STRING" id="42156.A0A3P6UJ16"/>
<feature type="domain" description="Ig-like" evidence="4">
    <location>
        <begin position="435"/>
        <end position="517"/>
    </location>
</feature>
<evidence type="ECO:0000256" key="2">
    <source>
        <dbReference type="ARBA" id="ARBA00022729"/>
    </source>
</evidence>
<dbReference type="Proteomes" id="UP000277928">
    <property type="component" value="Unassembled WGS sequence"/>
</dbReference>
<evidence type="ECO:0000313" key="5">
    <source>
        <dbReference type="EMBL" id="VDK79158.1"/>
    </source>
</evidence>
<dbReference type="InterPro" id="IPR050328">
    <property type="entry name" value="Dev_Immune_Receptor"/>
</dbReference>
<protein>
    <recommendedName>
        <fullName evidence="4">Ig-like domain-containing protein</fullName>
    </recommendedName>
</protein>
<dbReference type="OMA" id="TVDCNDF"/>
<sequence>MFITLFDSLLKEFVNHRENESNDNGFTLCTIDVSDLALLIHGFVHSVMYLEMGDVACPQNCNCTGGLERWTSTVCSGVGKPDELFTQLKGQQLTLLNLSLTKSSISDLTHFPTMKRLNFLDLSNNCISIFNIPPGNSFPSLRQLIVRHNHFTVIERDAFTMFPAMELLDLSFNFIGKVDWEAFRLYRLKQLIIANNNLTSINEHMLRFMPSLHYLDLSHNNLQLIKSSYFFFAQRLKEMNLSHNKIKTFIYDSFSSLYQLEVLDLSHNNMEIIPSTDLRQLVSLRILRMGANRFKRIVNSELRHPMLHEIDLSYSLELRVLEQFAFSQIPNLHTINLSYSKSLTYLSPRAFIKNTMLYSVDFSHCALEVLPDQLLSFVSQGFFDHNPLHCGCVVKSVAKYISHLRNLEQTTCSSAKGVLRSIATHATWASEECRPEPVLPFGESVEATIGEQCSIYCASRQPSDILLWRLPNRTDISTENYFPSPVRLDVVLAEDEGEYRCAVKREQHFVYRTIRLKVRKPAVTLYVLEVGSHYVTVSWNASLPVHSKDRVHFFLVVRDEYGMKSRTVELSLYNPWHTYNIMKSRMNQSISVEILMSSTPSSVDTFAGIYETQLEISAQWQMSIESSLMTFGIHLSLPMEGRALQKIHGSM</sequence>
<dbReference type="InterPro" id="IPR003599">
    <property type="entry name" value="Ig_sub"/>
</dbReference>
<dbReference type="PANTHER" id="PTHR24373">
    <property type="entry name" value="SLIT RELATED LEUCINE-RICH REPEAT NEURONAL PROTEIN"/>
    <property type="match status" value="1"/>
</dbReference>
<dbReference type="PROSITE" id="PS50835">
    <property type="entry name" value="IG_LIKE"/>
    <property type="match status" value="1"/>
</dbReference>
<dbReference type="Pfam" id="PF13855">
    <property type="entry name" value="LRR_8"/>
    <property type="match status" value="3"/>
</dbReference>
<evidence type="ECO:0000256" key="1">
    <source>
        <dbReference type="ARBA" id="ARBA00022614"/>
    </source>
</evidence>
<reference evidence="5 6" key="1">
    <citation type="submission" date="2018-08" db="EMBL/GenBank/DDBJ databases">
        <authorList>
            <person name="Laetsch R D."/>
            <person name="Stevens L."/>
            <person name="Kumar S."/>
            <person name="Blaxter L. M."/>
        </authorList>
    </citation>
    <scope>NUCLEOTIDE SEQUENCE [LARGE SCALE GENOMIC DNA]</scope>
</reference>
<dbReference type="AlphaFoldDB" id="A0A3P6UJ16"/>
<organism evidence="5 6">
    <name type="scientific">Litomosoides sigmodontis</name>
    <name type="common">Filarial nematode worm</name>
    <dbReference type="NCBI Taxonomy" id="42156"/>
    <lineage>
        <taxon>Eukaryota</taxon>
        <taxon>Metazoa</taxon>
        <taxon>Ecdysozoa</taxon>
        <taxon>Nematoda</taxon>
        <taxon>Chromadorea</taxon>
        <taxon>Rhabditida</taxon>
        <taxon>Spirurina</taxon>
        <taxon>Spiruromorpha</taxon>
        <taxon>Filarioidea</taxon>
        <taxon>Onchocercidae</taxon>
        <taxon>Litomosoides</taxon>
    </lineage>
</organism>
<keyword evidence="6" id="KW-1185">Reference proteome</keyword>